<dbReference type="GO" id="GO:0000976">
    <property type="term" value="F:transcription cis-regulatory region binding"/>
    <property type="evidence" value="ECO:0007669"/>
    <property type="project" value="TreeGrafter"/>
</dbReference>
<feature type="region of interest" description="Disordered" evidence="3">
    <location>
        <begin position="1"/>
        <end position="39"/>
    </location>
</feature>
<dbReference type="PANTHER" id="PTHR30055">
    <property type="entry name" value="HTH-TYPE TRANSCRIPTIONAL REGULATOR RUTR"/>
    <property type="match status" value="1"/>
</dbReference>
<evidence type="ECO:0000256" key="3">
    <source>
        <dbReference type="SAM" id="MobiDB-lite"/>
    </source>
</evidence>
<dbReference type="InterPro" id="IPR009057">
    <property type="entry name" value="Homeodomain-like_sf"/>
</dbReference>
<dbReference type="RefSeq" id="WP_310273313.1">
    <property type="nucleotide sequence ID" value="NZ_JAVDXW010000001.1"/>
</dbReference>
<dbReference type="SUPFAM" id="SSF46689">
    <property type="entry name" value="Homeodomain-like"/>
    <property type="match status" value="1"/>
</dbReference>
<dbReference type="InterPro" id="IPR041583">
    <property type="entry name" value="TetR_C_31"/>
</dbReference>
<evidence type="ECO:0000313" key="6">
    <source>
        <dbReference type="Proteomes" id="UP001180845"/>
    </source>
</evidence>
<evidence type="ECO:0000256" key="2">
    <source>
        <dbReference type="PROSITE-ProRule" id="PRU00335"/>
    </source>
</evidence>
<evidence type="ECO:0000256" key="1">
    <source>
        <dbReference type="ARBA" id="ARBA00023125"/>
    </source>
</evidence>
<dbReference type="Gene3D" id="1.10.357.10">
    <property type="entry name" value="Tetracycline Repressor, domain 2"/>
    <property type="match status" value="1"/>
</dbReference>
<name>A0AAE3ZF33_9ACTN</name>
<keyword evidence="6" id="KW-1185">Reference proteome</keyword>
<dbReference type="InterPro" id="IPR036271">
    <property type="entry name" value="Tet_transcr_reg_TetR-rel_C_sf"/>
</dbReference>
<feature type="domain" description="HTH tetR-type" evidence="4">
    <location>
        <begin position="38"/>
        <end position="98"/>
    </location>
</feature>
<sequence length="216" mass="23188">MTASSGTSRSQAGAQESGPQESGPQAERSRDGRRAKGERRRRAIIDATLRVIECDGISGVSHRNIARAAEVPPASIAYYFDNIDDLLVATLLDSCETLIAEMHRLPDAVADDSSRWVSATAAMLANMVRNHRGRTIAEYELYLLAARRPALRSAARRWIEAASGYVGAGAEGSEGAAKALFAVIDGLLLQALIADETPGPEYFEPALAYLVRPAHP</sequence>
<comment type="caution">
    <text evidence="5">The sequence shown here is derived from an EMBL/GenBank/DDBJ whole genome shotgun (WGS) entry which is preliminary data.</text>
</comment>
<dbReference type="Proteomes" id="UP001180845">
    <property type="component" value="Unassembled WGS sequence"/>
</dbReference>
<dbReference type="EMBL" id="JAVDXW010000001">
    <property type="protein sequence ID" value="MDR7302092.1"/>
    <property type="molecule type" value="Genomic_DNA"/>
</dbReference>
<keyword evidence="1 2" id="KW-0238">DNA-binding</keyword>
<protein>
    <submittedName>
        <fullName evidence="5">DNA-binding transcriptional regulator YbjK</fullName>
    </submittedName>
</protein>
<reference evidence="5" key="1">
    <citation type="submission" date="2023-07" db="EMBL/GenBank/DDBJ databases">
        <title>Sequencing the genomes of 1000 actinobacteria strains.</title>
        <authorList>
            <person name="Klenk H.-P."/>
        </authorList>
    </citation>
    <scope>NUCLEOTIDE SEQUENCE</scope>
    <source>
        <strain evidence="5">DSM 45977</strain>
    </source>
</reference>
<proteinExistence type="predicted"/>
<dbReference type="PROSITE" id="PS50977">
    <property type="entry name" value="HTH_TETR_2"/>
    <property type="match status" value="1"/>
</dbReference>
<dbReference type="SUPFAM" id="SSF48498">
    <property type="entry name" value="Tetracyclin repressor-like, C-terminal domain"/>
    <property type="match status" value="1"/>
</dbReference>
<feature type="DNA-binding region" description="H-T-H motif" evidence="2">
    <location>
        <begin position="61"/>
        <end position="80"/>
    </location>
</feature>
<evidence type="ECO:0000313" key="5">
    <source>
        <dbReference type="EMBL" id="MDR7302092.1"/>
    </source>
</evidence>
<dbReference type="InterPro" id="IPR050109">
    <property type="entry name" value="HTH-type_TetR-like_transc_reg"/>
</dbReference>
<dbReference type="AlphaFoldDB" id="A0AAE3ZF33"/>
<dbReference type="Pfam" id="PF17940">
    <property type="entry name" value="TetR_C_31"/>
    <property type="match status" value="1"/>
</dbReference>
<organism evidence="5 6">
    <name type="scientific">Haloactinomyces albus</name>
    <dbReference type="NCBI Taxonomy" id="1352928"/>
    <lineage>
        <taxon>Bacteria</taxon>
        <taxon>Bacillati</taxon>
        <taxon>Actinomycetota</taxon>
        <taxon>Actinomycetes</taxon>
        <taxon>Actinopolysporales</taxon>
        <taxon>Actinopolysporaceae</taxon>
        <taxon>Haloactinomyces</taxon>
    </lineage>
</organism>
<dbReference type="InterPro" id="IPR001647">
    <property type="entry name" value="HTH_TetR"/>
</dbReference>
<dbReference type="Pfam" id="PF00440">
    <property type="entry name" value="TetR_N"/>
    <property type="match status" value="1"/>
</dbReference>
<evidence type="ECO:0000259" key="4">
    <source>
        <dbReference type="PROSITE" id="PS50977"/>
    </source>
</evidence>
<dbReference type="PANTHER" id="PTHR30055:SF231">
    <property type="entry name" value="TRANSCRIPTIONAL REGULATORY PROTEIN (PROBABLY DEOR-FAMILY)-RELATED"/>
    <property type="match status" value="1"/>
</dbReference>
<feature type="compositionally biased region" description="Polar residues" evidence="3">
    <location>
        <begin position="1"/>
        <end position="23"/>
    </location>
</feature>
<dbReference type="GO" id="GO:0003700">
    <property type="term" value="F:DNA-binding transcription factor activity"/>
    <property type="evidence" value="ECO:0007669"/>
    <property type="project" value="TreeGrafter"/>
</dbReference>
<accession>A0AAE3ZF33</accession>
<gene>
    <name evidence="5" type="ORF">JOF55_002273</name>
</gene>